<dbReference type="Pfam" id="PF01979">
    <property type="entry name" value="Amidohydro_1"/>
    <property type="match status" value="1"/>
</dbReference>
<dbReference type="InterPro" id="IPR006680">
    <property type="entry name" value="Amidohydro-rel"/>
</dbReference>
<name>A0A6J6BUC7_9ZZZZ</name>
<protein>
    <submittedName>
        <fullName evidence="6">Unannotated protein</fullName>
    </submittedName>
</protein>
<dbReference type="Gene3D" id="2.30.40.10">
    <property type="entry name" value="Urease, subunit C, domain 1"/>
    <property type="match status" value="1"/>
</dbReference>
<dbReference type="InterPro" id="IPR032466">
    <property type="entry name" value="Metal_Hydrolase"/>
</dbReference>
<organism evidence="6">
    <name type="scientific">freshwater metagenome</name>
    <dbReference type="NCBI Taxonomy" id="449393"/>
    <lineage>
        <taxon>unclassified sequences</taxon>
        <taxon>metagenomes</taxon>
        <taxon>ecological metagenomes</taxon>
    </lineage>
</organism>
<comment type="similarity">
    <text evidence="1">Belongs to the metallo-dependent hydrolases superfamily. NagA family.</text>
</comment>
<evidence type="ECO:0000256" key="4">
    <source>
        <dbReference type="ARBA" id="ARBA00023277"/>
    </source>
</evidence>
<dbReference type="InterPro" id="IPR011059">
    <property type="entry name" value="Metal-dep_hydrolase_composite"/>
</dbReference>
<dbReference type="PANTHER" id="PTHR11113:SF14">
    <property type="entry name" value="N-ACETYLGLUCOSAMINE-6-PHOSPHATE DEACETYLASE"/>
    <property type="match status" value="1"/>
</dbReference>
<proteinExistence type="inferred from homology"/>
<dbReference type="Gene3D" id="3.20.20.140">
    <property type="entry name" value="Metal-dependent hydrolases"/>
    <property type="match status" value="1"/>
</dbReference>
<keyword evidence="2" id="KW-0479">Metal-binding</keyword>
<keyword evidence="4" id="KW-0119">Carbohydrate metabolism</keyword>
<dbReference type="GO" id="GO:0008448">
    <property type="term" value="F:N-acetylglucosamine-6-phosphate deacetylase activity"/>
    <property type="evidence" value="ECO:0007669"/>
    <property type="project" value="InterPro"/>
</dbReference>
<evidence type="ECO:0000256" key="2">
    <source>
        <dbReference type="ARBA" id="ARBA00022723"/>
    </source>
</evidence>
<evidence type="ECO:0000313" key="6">
    <source>
        <dbReference type="EMBL" id="CAB4542287.1"/>
    </source>
</evidence>
<dbReference type="InterPro" id="IPR003764">
    <property type="entry name" value="GlcNAc_6-P_deAcase"/>
</dbReference>
<keyword evidence="3" id="KW-0378">Hydrolase</keyword>
<dbReference type="GO" id="GO:0046872">
    <property type="term" value="F:metal ion binding"/>
    <property type="evidence" value="ECO:0007669"/>
    <property type="project" value="UniProtKB-KW"/>
</dbReference>
<dbReference type="EMBL" id="CAEZSM010000052">
    <property type="protein sequence ID" value="CAB4542287.1"/>
    <property type="molecule type" value="Genomic_DNA"/>
</dbReference>
<accession>A0A6J6BUC7</accession>
<evidence type="ECO:0000256" key="3">
    <source>
        <dbReference type="ARBA" id="ARBA00022801"/>
    </source>
</evidence>
<dbReference type="PANTHER" id="PTHR11113">
    <property type="entry name" value="N-ACETYLGLUCOSAMINE-6-PHOSPHATE DEACETYLASE"/>
    <property type="match status" value="1"/>
</dbReference>
<evidence type="ECO:0000259" key="5">
    <source>
        <dbReference type="Pfam" id="PF01979"/>
    </source>
</evidence>
<reference evidence="6" key="1">
    <citation type="submission" date="2020-05" db="EMBL/GenBank/DDBJ databases">
        <authorList>
            <person name="Chiriac C."/>
            <person name="Salcher M."/>
            <person name="Ghai R."/>
            <person name="Kavagutti S V."/>
        </authorList>
    </citation>
    <scope>NUCLEOTIDE SEQUENCE</scope>
</reference>
<dbReference type="AlphaFoldDB" id="A0A6J6BUC7"/>
<dbReference type="GO" id="GO:0006046">
    <property type="term" value="P:N-acetylglucosamine catabolic process"/>
    <property type="evidence" value="ECO:0007669"/>
    <property type="project" value="TreeGrafter"/>
</dbReference>
<gene>
    <name evidence="6" type="ORF">UFOPK1438_00536</name>
</gene>
<evidence type="ECO:0000256" key="1">
    <source>
        <dbReference type="ARBA" id="ARBA00010716"/>
    </source>
</evidence>
<feature type="domain" description="Amidohydrolase-related" evidence="5">
    <location>
        <begin position="45"/>
        <end position="352"/>
    </location>
</feature>
<sequence length="364" mass="38513">MIIQASSGVVEGALRKNFWLEISNNTISHIENGANEKADKVIEGILIPGFVDIHCHGGGGAYFSSPDPEDIDRVIDAHAQHGTTSMLASLVSEPIEKLIEQIKRINPYVGTSAIKGIHLEGPYLSHARCGAHDPSLLRTPSVKELQRLLDAGQGNISMITLAPELEGALDAIDFLVEEGVVVALGHTEATAHIALEAIDYGATIITHFTNGMPKLGNDAGTISEVALADDRLSLELILDGAHIKKEDTEEILALASHRSILVTDAISAAGSIDGQYKIGELDVDVSEGIARLVSNKSLAGSTLTMDRAFMKLHKDFKVSIEDAVNSSSALPAGEIGMGNVGEIALGMSADLLELTQTGEVVIIH</sequence>
<dbReference type="PIRSF" id="PIRSF038994">
    <property type="entry name" value="NagA"/>
    <property type="match status" value="1"/>
</dbReference>
<dbReference type="SUPFAM" id="SSF51556">
    <property type="entry name" value="Metallo-dependent hydrolases"/>
    <property type="match status" value="1"/>
</dbReference>